<dbReference type="InterPro" id="IPR001806">
    <property type="entry name" value="Small_GTPase"/>
</dbReference>
<proteinExistence type="predicted"/>
<dbReference type="RefSeq" id="XP_020044264.1">
    <property type="nucleotide sequence ID" value="XM_020189405.1"/>
</dbReference>
<keyword evidence="2" id="KW-0547">Nucleotide-binding</keyword>
<protein>
    <submittedName>
        <fullName evidence="4">Ras-like protein family, member C</fullName>
    </submittedName>
</protein>
<dbReference type="InterPro" id="IPR005225">
    <property type="entry name" value="Small_GTP-bd"/>
</dbReference>
<dbReference type="Pfam" id="PF00071">
    <property type="entry name" value="Ras"/>
    <property type="match status" value="1"/>
</dbReference>
<dbReference type="GO" id="GO:0005525">
    <property type="term" value="F:GTP binding"/>
    <property type="evidence" value="ECO:0007669"/>
    <property type="project" value="UniProtKB-KW"/>
</dbReference>
<dbReference type="InParanoid" id="A0A1D2V8W6"/>
<dbReference type="STRING" id="1344418.A0A1D2V8W6"/>
<dbReference type="EMBL" id="KV454497">
    <property type="protein sequence ID" value="ODV57957.1"/>
    <property type="molecule type" value="Genomic_DNA"/>
</dbReference>
<dbReference type="Gene3D" id="3.40.50.300">
    <property type="entry name" value="P-loop containing nucleotide triphosphate hydrolases"/>
    <property type="match status" value="1"/>
</dbReference>
<dbReference type="PROSITE" id="PS51419">
    <property type="entry name" value="RAB"/>
    <property type="match status" value="1"/>
</dbReference>
<name>A0A1D2V8W6_9ASCO</name>
<dbReference type="PROSITE" id="PS51420">
    <property type="entry name" value="RHO"/>
    <property type="match status" value="1"/>
</dbReference>
<evidence type="ECO:0000313" key="5">
    <source>
        <dbReference type="Proteomes" id="UP000095038"/>
    </source>
</evidence>
<dbReference type="NCBIfam" id="TIGR00231">
    <property type="entry name" value="small_GTP"/>
    <property type="match status" value="1"/>
</dbReference>
<dbReference type="GO" id="GO:0003924">
    <property type="term" value="F:GTPase activity"/>
    <property type="evidence" value="ECO:0007669"/>
    <property type="project" value="InterPro"/>
</dbReference>
<dbReference type="OrthoDB" id="25896at2759"/>
<dbReference type="GeneID" id="30963041"/>
<accession>A0A1D2V8W6</accession>
<evidence type="ECO:0000256" key="2">
    <source>
        <dbReference type="ARBA" id="ARBA00022741"/>
    </source>
</evidence>
<dbReference type="PRINTS" id="PR00449">
    <property type="entry name" value="RASTRNSFRMNG"/>
</dbReference>
<sequence>KKIVAVGEGNSGKTCLINRFLHNRYDPIDGPTVVHRYFHKEEIANKTYNFEIWDTGGQEDYERLRVLSYADVDLFLMCYSIKNINLIIDVFTIWFPEIKYHSPISNIVLVACKTDLR</sequence>
<dbReference type="InterPro" id="IPR027417">
    <property type="entry name" value="P-loop_NTPase"/>
</dbReference>
<dbReference type="GO" id="GO:0007264">
    <property type="term" value="P:small GTPase-mediated signal transduction"/>
    <property type="evidence" value="ECO:0007669"/>
    <property type="project" value="InterPro"/>
</dbReference>
<reference evidence="5" key="1">
    <citation type="submission" date="2016-05" db="EMBL/GenBank/DDBJ databases">
        <title>Comparative genomics of biotechnologically important yeasts.</title>
        <authorList>
            <consortium name="DOE Joint Genome Institute"/>
            <person name="Riley R."/>
            <person name="Haridas S."/>
            <person name="Wolfe K.H."/>
            <person name="Lopes M.R."/>
            <person name="Hittinger C.T."/>
            <person name="Goker M."/>
            <person name="Salamov A."/>
            <person name="Wisecaver J."/>
            <person name="Long T.M."/>
            <person name="Aerts A.L."/>
            <person name="Barry K."/>
            <person name="Choi C."/>
            <person name="Clum A."/>
            <person name="Coughlan A.Y."/>
            <person name="Deshpande S."/>
            <person name="Douglass A.P."/>
            <person name="Hanson S.J."/>
            <person name="Klenk H.-P."/>
            <person name="Labutti K."/>
            <person name="Lapidus A."/>
            <person name="Lindquist E."/>
            <person name="Lipzen A."/>
            <person name="Meier-Kolthoff J.P."/>
            <person name="Ohm R.A."/>
            <person name="Otillar R.P."/>
            <person name="Pangilinan J."/>
            <person name="Peng Y."/>
            <person name="Rokas A."/>
            <person name="Rosa C.A."/>
            <person name="Scheuner C."/>
            <person name="Sibirny A.A."/>
            <person name="Slot J.C."/>
            <person name="Stielow J.B."/>
            <person name="Sun H."/>
            <person name="Kurtzman C.P."/>
            <person name="Blackwell M."/>
            <person name="Grigoriev I.V."/>
            <person name="Jeffries T.W."/>
        </authorList>
    </citation>
    <scope>NUCLEOTIDE SEQUENCE [LARGE SCALE GENOMIC DNA]</scope>
    <source>
        <strain evidence="5">DSM 1968</strain>
    </source>
</reference>
<feature type="non-terminal residue" evidence="4">
    <location>
        <position position="117"/>
    </location>
</feature>
<keyword evidence="1" id="KW-0488">Methylation</keyword>
<organism evidence="4 5">
    <name type="scientific">Ascoidea rubescens DSM 1968</name>
    <dbReference type="NCBI Taxonomy" id="1344418"/>
    <lineage>
        <taxon>Eukaryota</taxon>
        <taxon>Fungi</taxon>
        <taxon>Dikarya</taxon>
        <taxon>Ascomycota</taxon>
        <taxon>Saccharomycotina</taxon>
        <taxon>Saccharomycetes</taxon>
        <taxon>Ascoideaceae</taxon>
        <taxon>Ascoidea</taxon>
    </lineage>
</organism>
<feature type="non-terminal residue" evidence="4">
    <location>
        <position position="1"/>
    </location>
</feature>
<dbReference type="InterPro" id="IPR003578">
    <property type="entry name" value="Small_GTPase_Rho"/>
</dbReference>
<dbReference type="PANTHER" id="PTHR24072">
    <property type="entry name" value="RHO FAMILY GTPASE"/>
    <property type="match status" value="1"/>
</dbReference>
<dbReference type="AlphaFoldDB" id="A0A1D2V8W6"/>
<gene>
    <name evidence="4" type="ORF">ASCRUDRAFT_16213</name>
</gene>
<keyword evidence="5" id="KW-1185">Reference proteome</keyword>
<dbReference type="SUPFAM" id="SSF52540">
    <property type="entry name" value="P-loop containing nucleoside triphosphate hydrolases"/>
    <property type="match status" value="1"/>
</dbReference>
<evidence type="ECO:0000313" key="4">
    <source>
        <dbReference type="EMBL" id="ODV57957.1"/>
    </source>
</evidence>
<evidence type="ECO:0000256" key="1">
    <source>
        <dbReference type="ARBA" id="ARBA00022481"/>
    </source>
</evidence>
<keyword evidence="3" id="KW-0342">GTP-binding</keyword>
<evidence type="ECO:0000256" key="3">
    <source>
        <dbReference type="ARBA" id="ARBA00023134"/>
    </source>
</evidence>
<dbReference type="Proteomes" id="UP000095038">
    <property type="component" value="Unassembled WGS sequence"/>
</dbReference>
<dbReference type="SMART" id="SM00174">
    <property type="entry name" value="RHO"/>
    <property type="match status" value="1"/>
</dbReference>